<comment type="caution">
    <text evidence="2">The sequence shown here is derived from an EMBL/GenBank/DDBJ whole genome shotgun (WGS) entry which is preliminary data.</text>
</comment>
<protein>
    <submittedName>
        <fullName evidence="2">Response regulator</fullName>
    </submittedName>
</protein>
<keyword evidence="1" id="KW-1133">Transmembrane helix</keyword>
<dbReference type="AlphaFoldDB" id="A0A8B5Y394"/>
<gene>
    <name evidence="2" type="ORF">FQP34_05395</name>
</gene>
<dbReference type="EMBL" id="VNKI01000002">
    <property type="protein sequence ID" value="TVX83010.1"/>
    <property type="molecule type" value="Genomic_DNA"/>
</dbReference>
<dbReference type="Proteomes" id="UP000317770">
    <property type="component" value="Unassembled WGS sequence"/>
</dbReference>
<dbReference type="InterPro" id="IPR011006">
    <property type="entry name" value="CheY-like_superfamily"/>
</dbReference>
<reference evidence="2 3" key="1">
    <citation type="submission" date="2019-07" db="EMBL/GenBank/DDBJ databases">
        <title>Genome assembly of Bacillus simplex strain GGC-P6A.</title>
        <authorList>
            <person name="Jennings M.E."/>
            <person name="Barton H.A."/>
        </authorList>
    </citation>
    <scope>NUCLEOTIDE SEQUENCE [LARGE SCALE GENOMIC DNA]</scope>
    <source>
        <strain evidence="2 3">GGC-P6A</strain>
    </source>
</reference>
<accession>A0A8B5Y394</accession>
<evidence type="ECO:0000256" key="1">
    <source>
        <dbReference type="SAM" id="Phobius"/>
    </source>
</evidence>
<sequence>MFKIMIIEDDEKIRKIVADTLTKWKYEVVEVMEFDHILDDFEKTSKRKRKINDFINGRSIWPFWKIQKNIKYIINLFLGCYVLCIHNTYGVLANHIDLNCSYCKDLSKRTD</sequence>
<keyword evidence="1" id="KW-0472">Membrane</keyword>
<organism evidence="2 3">
    <name type="scientific">Peribacillus simplex</name>
    <dbReference type="NCBI Taxonomy" id="1478"/>
    <lineage>
        <taxon>Bacteria</taxon>
        <taxon>Bacillati</taxon>
        <taxon>Bacillota</taxon>
        <taxon>Bacilli</taxon>
        <taxon>Bacillales</taxon>
        <taxon>Bacillaceae</taxon>
        <taxon>Peribacillus</taxon>
    </lineage>
</organism>
<dbReference type="Gene3D" id="3.40.50.2300">
    <property type="match status" value="1"/>
</dbReference>
<keyword evidence="1" id="KW-0812">Transmembrane</keyword>
<feature type="transmembrane region" description="Helical" evidence="1">
    <location>
        <begin position="72"/>
        <end position="92"/>
    </location>
</feature>
<name>A0A8B5Y394_9BACI</name>
<dbReference type="SUPFAM" id="SSF52172">
    <property type="entry name" value="CheY-like"/>
    <property type="match status" value="1"/>
</dbReference>
<proteinExistence type="predicted"/>
<evidence type="ECO:0000313" key="2">
    <source>
        <dbReference type="EMBL" id="TVX83010.1"/>
    </source>
</evidence>
<evidence type="ECO:0000313" key="3">
    <source>
        <dbReference type="Proteomes" id="UP000317770"/>
    </source>
</evidence>
<dbReference type="RefSeq" id="WP_144477672.1">
    <property type="nucleotide sequence ID" value="NZ_JARMTY010000007.1"/>
</dbReference>